<dbReference type="InterPro" id="IPR006124">
    <property type="entry name" value="Metalloenzyme"/>
</dbReference>
<dbReference type="SUPFAM" id="SSF143856">
    <property type="entry name" value="DeoB insert domain-like"/>
    <property type="match status" value="1"/>
</dbReference>
<evidence type="ECO:0000256" key="7">
    <source>
        <dbReference type="NCBIfam" id="TIGR01696"/>
    </source>
</evidence>
<dbReference type="STRING" id="706191.PANA_3299"/>
<protein>
    <recommendedName>
        <fullName evidence="6 7">Phosphopentomutase</fullName>
        <ecNumber evidence="6 7">5.4.2.7</ecNumber>
    </recommendedName>
    <alternativeName>
        <fullName evidence="6">Phosphodeoxyribomutase</fullName>
    </alternativeName>
</protein>
<keyword evidence="3 6" id="KW-0479">Metal-binding</keyword>
<evidence type="ECO:0000313" key="9">
    <source>
        <dbReference type="EMBL" id="ADD78466.1"/>
    </source>
</evidence>
<dbReference type="CDD" id="cd16009">
    <property type="entry name" value="PPM"/>
    <property type="match status" value="1"/>
</dbReference>
<dbReference type="PANTHER" id="PTHR21110">
    <property type="entry name" value="PHOSPHOPENTOMUTASE"/>
    <property type="match status" value="1"/>
</dbReference>
<sequence>MTCRALLAQETGMKRAFIMVLDSFGIGASKDADKFGDAGSDTLGHIAEACFNGQADKGRKGPLHLPNLTALGLGKAAELSTGRFPAGLDPEAKITGAYAYASELSSGKDTPSGHWEIAGVPVLFDWGYFSDKQNSFPQALLDKLVERAGLPGYLGNCHSSGTVILDQLGEEHMRSGKPIFYTSADSVFQIACHEETFGLERLYELCEIAREELTEGGYNIGRVIARPFVGDKAGSFERTGNRHDLAVEPPSPTMLKKLVDEKGGHVISVGKIADIYAEQGITKKVKATGLDALFDATIQEMKTAPDQAIVFTNFVDFDSTWGHRRDVAGYAGGLELFDRRLPELMELVKEDDILILTADHGCDPTWEGTEHTREHIPILIYGPKVEPGSLGYRDTFADIGQTIAHYFDLSPMDYGKNML</sequence>
<dbReference type="InterPro" id="IPR024052">
    <property type="entry name" value="Phosphopentomutase_DeoB_cap_sf"/>
</dbReference>
<feature type="domain" description="Metalloenzyme" evidence="8">
    <location>
        <begin position="14"/>
        <end position="410"/>
    </location>
</feature>
<dbReference type="GO" id="GO:0008973">
    <property type="term" value="F:phosphopentomutase activity"/>
    <property type="evidence" value="ECO:0007669"/>
    <property type="project" value="UniProtKB-UniRule"/>
</dbReference>
<feature type="binding site" evidence="6">
    <location>
        <position position="371"/>
    </location>
    <ligand>
        <name>Mn(2+)</name>
        <dbReference type="ChEBI" id="CHEBI:29035"/>
        <label>2</label>
    </ligand>
</feature>
<dbReference type="FunFam" id="3.30.70.1250:FF:000001">
    <property type="entry name" value="Phosphopentomutase"/>
    <property type="match status" value="1"/>
</dbReference>
<feature type="binding site" evidence="6">
    <location>
        <position position="318"/>
    </location>
    <ligand>
        <name>Mn(2+)</name>
        <dbReference type="ChEBI" id="CHEBI:29035"/>
        <label>2</label>
    </ligand>
</feature>
<dbReference type="Pfam" id="PF01676">
    <property type="entry name" value="Metalloenzyme"/>
    <property type="match status" value="1"/>
</dbReference>
<keyword evidence="4 6" id="KW-0464">Manganese</keyword>
<evidence type="ECO:0000256" key="5">
    <source>
        <dbReference type="ARBA" id="ARBA00023235"/>
    </source>
</evidence>
<dbReference type="Gene3D" id="3.30.70.1250">
    <property type="entry name" value="Phosphopentomutase"/>
    <property type="match status" value="1"/>
</dbReference>
<comment type="pathway">
    <text evidence="6">Carbohydrate degradation; 2-deoxy-D-ribose 1-phosphate degradation; D-glyceraldehyde 3-phosphate and acetaldehyde from 2-deoxy-alpha-D-ribose 1-phosphate: step 1/2.</text>
</comment>
<feature type="binding site" evidence="6">
    <location>
        <position position="359"/>
    </location>
    <ligand>
        <name>Mn(2+)</name>
        <dbReference type="ChEBI" id="CHEBI:29035"/>
        <label>1</label>
    </ligand>
</feature>
<dbReference type="HAMAP" id="MF_00740">
    <property type="entry name" value="Phosphopentomut"/>
    <property type="match status" value="1"/>
</dbReference>
<dbReference type="NCBIfam" id="TIGR01696">
    <property type="entry name" value="deoB"/>
    <property type="match status" value="1"/>
</dbReference>
<dbReference type="eggNOG" id="COG1015">
    <property type="taxonomic scope" value="Bacteria"/>
</dbReference>
<feature type="binding site" evidence="6">
    <location>
        <position position="360"/>
    </location>
    <ligand>
        <name>Mn(2+)</name>
        <dbReference type="ChEBI" id="CHEBI:29035"/>
        <label>1</label>
    </ligand>
</feature>
<feature type="binding site" evidence="6">
    <location>
        <position position="22"/>
    </location>
    <ligand>
        <name>Mn(2+)</name>
        <dbReference type="ChEBI" id="CHEBI:29035"/>
        <label>1</label>
    </ligand>
</feature>
<comment type="similarity">
    <text evidence="1 6">Belongs to the phosphopentomutase family.</text>
</comment>
<dbReference type="SUPFAM" id="SSF53649">
    <property type="entry name" value="Alkaline phosphatase-like"/>
    <property type="match status" value="1"/>
</dbReference>
<accession>D4GMX4</accession>
<dbReference type="GO" id="GO:0000287">
    <property type="term" value="F:magnesium ion binding"/>
    <property type="evidence" value="ECO:0007669"/>
    <property type="project" value="UniProtKB-UniRule"/>
</dbReference>
<dbReference type="NCBIfam" id="NF003766">
    <property type="entry name" value="PRK05362.1"/>
    <property type="match status" value="1"/>
</dbReference>
<feature type="binding site" evidence="6">
    <location>
        <position position="323"/>
    </location>
    <ligand>
        <name>Mn(2+)</name>
        <dbReference type="ChEBI" id="CHEBI:29035"/>
        <label>2</label>
    </ligand>
</feature>
<dbReference type="InterPro" id="IPR010045">
    <property type="entry name" value="DeoB"/>
</dbReference>
<comment type="catalytic activity">
    <reaction evidence="6">
        <text>alpha-D-ribose 1-phosphate = D-ribose 5-phosphate</text>
        <dbReference type="Rhea" id="RHEA:18793"/>
        <dbReference type="ChEBI" id="CHEBI:57720"/>
        <dbReference type="ChEBI" id="CHEBI:78346"/>
        <dbReference type="EC" id="5.4.2.7"/>
    </reaction>
</comment>
<evidence type="ECO:0000313" key="10">
    <source>
        <dbReference type="Proteomes" id="UP000001702"/>
    </source>
</evidence>
<dbReference type="Gene3D" id="3.40.720.10">
    <property type="entry name" value="Alkaline Phosphatase, subunit A"/>
    <property type="match status" value="1"/>
</dbReference>
<dbReference type="GO" id="GO:0043094">
    <property type="term" value="P:metabolic compound salvage"/>
    <property type="evidence" value="ECO:0007669"/>
    <property type="project" value="UniProtKB-UniRule"/>
</dbReference>
<evidence type="ECO:0000259" key="8">
    <source>
        <dbReference type="Pfam" id="PF01676"/>
    </source>
</evidence>
<dbReference type="Proteomes" id="UP000001702">
    <property type="component" value="Chromosome"/>
</dbReference>
<dbReference type="UniPathway" id="UPA00087">
    <property type="reaction ID" value="UER00173"/>
</dbReference>
<keyword evidence="2 6" id="KW-0963">Cytoplasm</keyword>
<evidence type="ECO:0000256" key="6">
    <source>
        <dbReference type="HAMAP-Rule" id="MF_00740"/>
    </source>
</evidence>
<name>D4GMX4_PANAM</name>
<dbReference type="HOGENOM" id="CLU_053861_0_0_6"/>
<dbReference type="AlphaFoldDB" id="D4GMX4"/>
<dbReference type="EC" id="5.4.2.7" evidence="6 7"/>
<organism evidence="9 10">
    <name type="scientific">Pantoea ananatis (strain LMG 20103)</name>
    <dbReference type="NCBI Taxonomy" id="706191"/>
    <lineage>
        <taxon>Bacteria</taxon>
        <taxon>Pseudomonadati</taxon>
        <taxon>Pseudomonadota</taxon>
        <taxon>Gammaproteobacteria</taxon>
        <taxon>Enterobacterales</taxon>
        <taxon>Erwiniaceae</taxon>
        <taxon>Pantoea</taxon>
    </lineage>
</organism>
<proteinExistence type="inferred from homology"/>
<evidence type="ECO:0000256" key="2">
    <source>
        <dbReference type="ARBA" id="ARBA00022490"/>
    </source>
</evidence>
<gene>
    <name evidence="6 9" type="primary">deoB</name>
    <name evidence="9" type="ordered locus">PANA_3299</name>
</gene>
<dbReference type="GO" id="GO:0006018">
    <property type="term" value="P:2-deoxyribose 1-phosphate catabolic process"/>
    <property type="evidence" value="ECO:0007669"/>
    <property type="project" value="UniProtKB-UniRule"/>
</dbReference>
<evidence type="ECO:0000256" key="1">
    <source>
        <dbReference type="ARBA" id="ARBA00010373"/>
    </source>
</evidence>
<dbReference type="GO" id="GO:0030145">
    <property type="term" value="F:manganese ion binding"/>
    <property type="evidence" value="ECO:0007669"/>
    <property type="project" value="UniProtKB-UniRule"/>
</dbReference>
<comment type="subcellular location">
    <subcellularLocation>
        <location evidence="6">Cytoplasm</location>
    </subcellularLocation>
</comment>
<reference evidence="9 10" key="1">
    <citation type="journal article" date="2010" name="J. Bacteriol.">
        <title>Genome sequence of Pantoea ananatis LMG20103, the causative agent of Eucalyptus blight and dieback.</title>
        <authorList>
            <person name="De Maayer P."/>
            <person name="Chan W.Y."/>
            <person name="Venter S.N."/>
            <person name="Toth I.K."/>
            <person name="Birch P.R."/>
            <person name="Joubert F."/>
            <person name="Coutinho T.A."/>
        </authorList>
    </citation>
    <scope>NUCLEOTIDE SEQUENCE [LARGE SCALE GENOMIC DNA]</scope>
    <source>
        <strain evidence="9 10">LMG 20103</strain>
    </source>
</reference>
<comment type="cofactor">
    <cofactor evidence="6">
        <name>Mn(2+)</name>
        <dbReference type="ChEBI" id="CHEBI:29035"/>
    </cofactor>
    <text evidence="6">Binds 2 manganese ions.</text>
</comment>
<comment type="catalytic activity">
    <reaction evidence="6">
        <text>2-deoxy-alpha-D-ribose 1-phosphate = 2-deoxy-D-ribose 5-phosphate</text>
        <dbReference type="Rhea" id="RHEA:27658"/>
        <dbReference type="ChEBI" id="CHEBI:57259"/>
        <dbReference type="ChEBI" id="CHEBI:62877"/>
        <dbReference type="EC" id="5.4.2.7"/>
    </reaction>
</comment>
<evidence type="ECO:0000256" key="3">
    <source>
        <dbReference type="ARBA" id="ARBA00022723"/>
    </source>
</evidence>
<dbReference type="InterPro" id="IPR017850">
    <property type="entry name" value="Alkaline_phosphatase_core_sf"/>
</dbReference>
<dbReference type="KEGG" id="pam:PANA_3299"/>
<dbReference type="PIRSF" id="PIRSF001491">
    <property type="entry name" value="Ppentomutase"/>
    <property type="match status" value="1"/>
</dbReference>
<dbReference type="GO" id="GO:0009117">
    <property type="term" value="P:nucleotide metabolic process"/>
    <property type="evidence" value="ECO:0007669"/>
    <property type="project" value="UniProtKB-UniRule"/>
</dbReference>
<dbReference type="PANTHER" id="PTHR21110:SF0">
    <property type="entry name" value="PHOSPHOPENTOMUTASE"/>
    <property type="match status" value="1"/>
</dbReference>
<comment type="function">
    <text evidence="6">Isomerase that catalyzes the conversion of deoxy-ribose 1-phosphate (dRib-1-P) and ribose 1-phosphate (Rib-1-P) to deoxy-ribose 5-phosphate (dRib-5-P) and ribose 5-phosphate (Rib-5-P), respectively.</text>
</comment>
<dbReference type="GO" id="GO:0005829">
    <property type="term" value="C:cytosol"/>
    <property type="evidence" value="ECO:0007669"/>
    <property type="project" value="TreeGrafter"/>
</dbReference>
<keyword evidence="5 6" id="KW-0413">Isomerase</keyword>
<keyword evidence="10" id="KW-1185">Reference proteome</keyword>
<dbReference type="EMBL" id="CP001875">
    <property type="protein sequence ID" value="ADD78466.1"/>
    <property type="molecule type" value="Genomic_DNA"/>
</dbReference>
<dbReference type="GO" id="GO:0006015">
    <property type="term" value="P:5-phosphoribose 1-diphosphate biosynthetic process"/>
    <property type="evidence" value="ECO:0007669"/>
    <property type="project" value="UniProtKB-UniPathway"/>
</dbReference>
<evidence type="ECO:0000256" key="4">
    <source>
        <dbReference type="ARBA" id="ARBA00023211"/>
    </source>
</evidence>